<dbReference type="GO" id="GO:1901135">
    <property type="term" value="P:carbohydrate derivative metabolic process"/>
    <property type="evidence" value="ECO:0007669"/>
    <property type="project" value="InterPro"/>
</dbReference>
<reference evidence="6 7" key="1">
    <citation type="journal article" date="2015" name="Genome Announc.">
        <title>Expanding the biotechnology potential of lactobacilli through comparative genomics of 213 strains and associated genera.</title>
        <authorList>
            <person name="Sun Z."/>
            <person name="Harris H.M."/>
            <person name="McCann A."/>
            <person name="Guo C."/>
            <person name="Argimon S."/>
            <person name="Zhang W."/>
            <person name="Yang X."/>
            <person name="Jeffery I.B."/>
            <person name="Cooney J.C."/>
            <person name="Kagawa T.F."/>
            <person name="Liu W."/>
            <person name="Song Y."/>
            <person name="Salvetti E."/>
            <person name="Wrobel A."/>
            <person name="Rasinkangas P."/>
            <person name="Parkhill J."/>
            <person name="Rea M.C."/>
            <person name="O'Sullivan O."/>
            <person name="Ritari J."/>
            <person name="Douillard F.P."/>
            <person name="Paul Ross R."/>
            <person name="Yang R."/>
            <person name="Briner A.E."/>
            <person name="Felis G.E."/>
            <person name="de Vos W.M."/>
            <person name="Barrangou R."/>
            <person name="Klaenhammer T.R."/>
            <person name="Caufield P.W."/>
            <person name="Cui Y."/>
            <person name="Zhang H."/>
            <person name="O'Toole P.W."/>
        </authorList>
    </citation>
    <scope>NUCLEOTIDE SEQUENCE [LARGE SCALE GENOMIC DNA]</scope>
    <source>
        <strain evidence="6 7">DSM 24716</strain>
    </source>
</reference>
<evidence type="ECO:0000313" key="7">
    <source>
        <dbReference type="Proteomes" id="UP000051006"/>
    </source>
</evidence>
<dbReference type="InterPro" id="IPR035472">
    <property type="entry name" value="RpiR-like_SIS"/>
</dbReference>
<dbReference type="Proteomes" id="UP000051006">
    <property type="component" value="Unassembled WGS sequence"/>
</dbReference>
<sequence>MSVIQLLKQTTDFTETDKRIVDFILKNLESIPNLTITELAESTYTSHSAIIRLAQKLHFKGYREFKNALIKASILKSNQDQQIDNNFPFDEKSTDKEITETLANLTQNTITETVAQLDTQKLSQICDCLLKADKIMIYGQGDSQILARYFQNKLVKLNKIAIIPEEYREEAWNTTNLTVNDCALFISYGGMMKHYTKIMEYLKSQHVPIILLTGNPQTDLLRFATYSLITDNNELDYAKISPFSSQVGFEFLLNCIYAGMFKRNFRKNIETLNERQKIIQKGILADNA</sequence>
<accession>A0A0R2LQC8</accession>
<dbReference type="OrthoDB" id="3684496at2"/>
<feature type="domain" description="HTH rpiR-type" evidence="4">
    <location>
        <begin position="1"/>
        <end position="76"/>
    </location>
</feature>
<gene>
    <name evidence="6" type="ORF">IV57_GL001006</name>
</gene>
<dbReference type="PROSITE" id="PS51071">
    <property type="entry name" value="HTH_RPIR"/>
    <property type="match status" value="1"/>
</dbReference>
<evidence type="ECO:0000256" key="2">
    <source>
        <dbReference type="ARBA" id="ARBA00023125"/>
    </source>
</evidence>
<dbReference type="Gene3D" id="3.40.50.10490">
    <property type="entry name" value="Glucose-6-phosphate isomerase like protein, domain 1"/>
    <property type="match status" value="1"/>
</dbReference>
<dbReference type="Pfam" id="PF01380">
    <property type="entry name" value="SIS"/>
    <property type="match status" value="1"/>
</dbReference>
<dbReference type="SUPFAM" id="SSF53697">
    <property type="entry name" value="SIS domain"/>
    <property type="match status" value="1"/>
</dbReference>
<dbReference type="InterPro" id="IPR000281">
    <property type="entry name" value="HTH_RpiR"/>
</dbReference>
<evidence type="ECO:0000259" key="5">
    <source>
        <dbReference type="PROSITE" id="PS51464"/>
    </source>
</evidence>
<keyword evidence="1" id="KW-0805">Transcription regulation</keyword>
<dbReference type="GO" id="GO:0097367">
    <property type="term" value="F:carbohydrate derivative binding"/>
    <property type="evidence" value="ECO:0007669"/>
    <property type="project" value="InterPro"/>
</dbReference>
<dbReference type="InterPro" id="IPR009057">
    <property type="entry name" value="Homeodomain-like_sf"/>
</dbReference>
<evidence type="ECO:0000256" key="3">
    <source>
        <dbReference type="ARBA" id="ARBA00023163"/>
    </source>
</evidence>
<evidence type="ECO:0000313" key="6">
    <source>
        <dbReference type="EMBL" id="KRO00570.1"/>
    </source>
</evidence>
<dbReference type="AlphaFoldDB" id="A0A0R2LQC8"/>
<evidence type="ECO:0000256" key="1">
    <source>
        <dbReference type="ARBA" id="ARBA00023015"/>
    </source>
</evidence>
<evidence type="ECO:0000259" key="4">
    <source>
        <dbReference type="PROSITE" id="PS51071"/>
    </source>
</evidence>
<comment type="caution">
    <text evidence="6">The sequence shown here is derived from an EMBL/GenBank/DDBJ whole genome shotgun (WGS) entry which is preliminary data.</text>
</comment>
<dbReference type="InterPro" id="IPR046348">
    <property type="entry name" value="SIS_dom_sf"/>
</dbReference>
<dbReference type="RefSeq" id="WP_057879835.1">
    <property type="nucleotide sequence ID" value="NZ_JQCF01000002.1"/>
</dbReference>
<dbReference type="EMBL" id="JQCF01000002">
    <property type="protein sequence ID" value="KRO00570.1"/>
    <property type="molecule type" value="Genomic_DNA"/>
</dbReference>
<keyword evidence="2" id="KW-0238">DNA-binding</keyword>
<name>A0A0R2LQC8_9LACO</name>
<organism evidence="6 7">
    <name type="scientific">Companilactobacillus kimchiensis</name>
    <dbReference type="NCBI Taxonomy" id="993692"/>
    <lineage>
        <taxon>Bacteria</taxon>
        <taxon>Bacillati</taxon>
        <taxon>Bacillota</taxon>
        <taxon>Bacilli</taxon>
        <taxon>Lactobacillales</taxon>
        <taxon>Lactobacillaceae</taxon>
        <taxon>Companilactobacillus</taxon>
    </lineage>
</organism>
<keyword evidence="7" id="KW-1185">Reference proteome</keyword>
<dbReference type="PROSITE" id="PS51464">
    <property type="entry name" value="SIS"/>
    <property type="match status" value="1"/>
</dbReference>
<dbReference type="STRING" id="993692.IV57_GL001006"/>
<protein>
    <submittedName>
        <fullName evidence="6">Transcription regulator, rpir family</fullName>
    </submittedName>
</protein>
<dbReference type="Pfam" id="PF01418">
    <property type="entry name" value="HTH_6"/>
    <property type="match status" value="1"/>
</dbReference>
<dbReference type="PANTHER" id="PTHR30514">
    <property type="entry name" value="GLUCOKINASE"/>
    <property type="match status" value="1"/>
</dbReference>
<keyword evidence="3" id="KW-0804">Transcription</keyword>
<dbReference type="SUPFAM" id="SSF46689">
    <property type="entry name" value="Homeodomain-like"/>
    <property type="match status" value="1"/>
</dbReference>
<dbReference type="InterPro" id="IPR001347">
    <property type="entry name" value="SIS_dom"/>
</dbReference>
<dbReference type="PANTHER" id="PTHR30514:SF10">
    <property type="entry name" value="MURR_RPIR FAMILY TRANSCRIPTIONAL REGULATOR"/>
    <property type="match status" value="1"/>
</dbReference>
<dbReference type="Gene3D" id="1.10.10.10">
    <property type="entry name" value="Winged helix-like DNA-binding domain superfamily/Winged helix DNA-binding domain"/>
    <property type="match status" value="1"/>
</dbReference>
<proteinExistence type="predicted"/>
<feature type="domain" description="SIS" evidence="5">
    <location>
        <begin position="125"/>
        <end position="266"/>
    </location>
</feature>
<dbReference type="InterPro" id="IPR047640">
    <property type="entry name" value="RpiR-like"/>
</dbReference>
<dbReference type="CDD" id="cd05013">
    <property type="entry name" value="SIS_RpiR"/>
    <property type="match status" value="1"/>
</dbReference>
<dbReference type="InterPro" id="IPR036388">
    <property type="entry name" value="WH-like_DNA-bd_sf"/>
</dbReference>
<dbReference type="GO" id="GO:0003677">
    <property type="term" value="F:DNA binding"/>
    <property type="evidence" value="ECO:0007669"/>
    <property type="project" value="UniProtKB-KW"/>
</dbReference>
<dbReference type="PATRIC" id="fig|993692.3.peg.1020"/>
<dbReference type="GO" id="GO:0003700">
    <property type="term" value="F:DNA-binding transcription factor activity"/>
    <property type="evidence" value="ECO:0007669"/>
    <property type="project" value="InterPro"/>
</dbReference>